<organism evidence="1 2">
    <name type="scientific">Sphingobacterium spiritivorum</name>
    <name type="common">Flavobacterium spiritivorum</name>
    <dbReference type="NCBI Taxonomy" id="258"/>
    <lineage>
        <taxon>Bacteria</taxon>
        <taxon>Pseudomonadati</taxon>
        <taxon>Bacteroidota</taxon>
        <taxon>Sphingobacteriia</taxon>
        <taxon>Sphingobacteriales</taxon>
        <taxon>Sphingobacteriaceae</taxon>
        <taxon>Sphingobacterium</taxon>
    </lineage>
</organism>
<evidence type="ECO:0000313" key="2">
    <source>
        <dbReference type="Proteomes" id="UP000254893"/>
    </source>
</evidence>
<sequence length="456" mass="50608">MTLNDTLIAAHHSFTGYFGVAECDITPPLEIYARNWGAAASDQASGLHRPLLMQCVLFRGEGGISLAMITADLGWWKNEPDERNLRHYILQQTDLQEEQLLFCLSHTHSGPVICTADADKPGGEYIRPYLESLALQSVELIRQAQHNLIAGTLTWTYGKCDLATKRDLKIDDSYLIGYNPSYRADDTVLVGCIRDNANQTLATLVNYACHPTTFAHENSLLSPDFVGAMREEVTAKTGGICMFLQGASGDLAPMEQYVSDPAIVDRHGRRLGFAVLSALESLPVNNQGLYFKEALVSGAPLALWKTCDLPPQQLLTKKIVEVVVDYKELPAVAEITAEYEACTDRVLKDRLWRKLNTRKSIGDQKQAVIRLWVWQLGNSVIVGQANEAYSIIQEQIRAAFPDKSVAFINIANGYVGYLPPAELYGLDIYAVWQTPYAKGSLEILINKTIQAIQELK</sequence>
<protein>
    <recommendedName>
        <fullName evidence="3">Neutral/alkaline non-lysosomal ceramidase</fullName>
    </recommendedName>
</protein>
<evidence type="ECO:0008006" key="3">
    <source>
        <dbReference type="Google" id="ProtNLM"/>
    </source>
</evidence>
<dbReference type="EMBL" id="UGYW01000002">
    <property type="protein sequence ID" value="SUJ25739.1"/>
    <property type="molecule type" value="Genomic_DNA"/>
</dbReference>
<dbReference type="Proteomes" id="UP000254893">
    <property type="component" value="Unassembled WGS sequence"/>
</dbReference>
<gene>
    <name evidence="1" type="ORF">NCTC11388_03789</name>
</gene>
<dbReference type="RefSeq" id="WP_115171186.1">
    <property type="nucleotide sequence ID" value="NZ_UGYW01000002.1"/>
</dbReference>
<dbReference type="AlphaFoldDB" id="A0A380CPC7"/>
<evidence type="ECO:0000313" key="1">
    <source>
        <dbReference type="EMBL" id="SUJ25739.1"/>
    </source>
</evidence>
<name>A0A380CPC7_SPHSI</name>
<proteinExistence type="predicted"/>
<accession>A0A380CPC7</accession>
<reference evidence="1 2" key="1">
    <citation type="submission" date="2018-06" db="EMBL/GenBank/DDBJ databases">
        <authorList>
            <consortium name="Pathogen Informatics"/>
            <person name="Doyle S."/>
        </authorList>
    </citation>
    <scope>NUCLEOTIDE SEQUENCE [LARGE SCALE GENOMIC DNA]</scope>
    <source>
        <strain evidence="1 2">NCTC11388</strain>
    </source>
</reference>